<reference evidence="2" key="1">
    <citation type="submission" date="2021-02" db="EMBL/GenBank/DDBJ databases">
        <authorList>
            <person name="Nowell W R."/>
        </authorList>
    </citation>
    <scope>NUCLEOTIDE SEQUENCE</scope>
</reference>
<organism evidence="2 3">
    <name type="scientific">Adineta ricciae</name>
    <name type="common">Rotifer</name>
    <dbReference type="NCBI Taxonomy" id="249248"/>
    <lineage>
        <taxon>Eukaryota</taxon>
        <taxon>Metazoa</taxon>
        <taxon>Spiralia</taxon>
        <taxon>Gnathifera</taxon>
        <taxon>Rotifera</taxon>
        <taxon>Eurotatoria</taxon>
        <taxon>Bdelloidea</taxon>
        <taxon>Adinetida</taxon>
        <taxon>Adinetidae</taxon>
        <taxon>Adineta</taxon>
    </lineage>
</organism>
<gene>
    <name evidence="2" type="ORF">XAT740_LOCUS9103</name>
</gene>
<feature type="region of interest" description="Disordered" evidence="1">
    <location>
        <begin position="209"/>
        <end position="268"/>
    </location>
</feature>
<name>A0A814B280_ADIRI</name>
<dbReference type="Proteomes" id="UP000663828">
    <property type="component" value="Unassembled WGS sequence"/>
</dbReference>
<dbReference type="EMBL" id="CAJNOR010000463">
    <property type="protein sequence ID" value="CAF0922246.1"/>
    <property type="molecule type" value="Genomic_DNA"/>
</dbReference>
<keyword evidence="3" id="KW-1185">Reference proteome</keyword>
<feature type="compositionally biased region" description="Polar residues" evidence="1">
    <location>
        <begin position="209"/>
        <end position="220"/>
    </location>
</feature>
<dbReference type="AlphaFoldDB" id="A0A814B280"/>
<proteinExistence type="predicted"/>
<evidence type="ECO:0000313" key="3">
    <source>
        <dbReference type="Proteomes" id="UP000663828"/>
    </source>
</evidence>
<accession>A0A814B280</accession>
<comment type="caution">
    <text evidence="2">The sequence shown here is derived from an EMBL/GenBank/DDBJ whole genome shotgun (WGS) entry which is preliminary data.</text>
</comment>
<evidence type="ECO:0000313" key="2">
    <source>
        <dbReference type="EMBL" id="CAF0922246.1"/>
    </source>
</evidence>
<protein>
    <submittedName>
        <fullName evidence="2">Uncharacterized protein</fullName>
    </submittedName>
</protein>
<evidence type="ECO:0000256" key="1">
    <source>
        <dbReference type="SAM" id="MobiDB-lite"/>
    </source>
</evidence>
<feature type="compositionally biased region" description="Basic and acidic residues" evidence="1">
    <location>
        <begin position="247"/>
        <end position="256"/>
    </location>
</feature>
<feature type="region of interest" description="Disordered" evidence="1">
    <location>
        <begin position="69"/>
        <end position="88"/>
    </location>
</feature>
<sequence>MQRFSSLAGSSSQFIRTIVVNHSKNDHSLLEHGVKLYNVNNGIFQRCLATRNQNSNKFDPHADLYKPSTAKQETHVPDGLKHHHQPPETINTTFNTTAVGGGKVWSNQSPDRVHVADKGTTFVPKNKNDVPHIQDKTVYATQGEVNITDSFQIHQLQSDITSAKLAEAEAASAFETFEPGTPLSSTSPSVVESNFTPKISSAEVYSTISSPTAQFESTGSPAPHESSKYETATKGKVFGGQDTSADSMKHPKEDPFKTGNKNKPRQAK</sequence>